<dbReference type="Proteomes" id="UP000036681">
    <property type="component" value="Unplaced"/>
</dbReference>
<name>A0A0M3ID42_ASCLU</name>
<dbReference type="AlphaFoldDB" id="A0A0M3ID42"/>
<accession>A0A0M3ID42</accession>
<evidence type="ECO:0000256" key="1">
    <source>
        <dbReference type="SAM" id="MobiDB-lite"/>
    </source>
</evidence>
<feature type="region of interest" description="Disordered" evidence="1">
    <location>
        <begin position="1"/>
        <end position="37"/>
    </location>
</feature>
<feature type="compositionally biased region" description="Basic and acidic residues" evidence="1">
    <location>
        <begin position="23"/>
        <end position="37"/>
    </location>
</feature>
<sequence length="260" mass="28418">MEEGEIMDTKETMQEIWNDESESEGRASRQGDAEEKSRVLSLTDIRNEFAKVPTQMEVCRMGANDLRRWVVKLLKLNKATSHAFNNGEAKLKTLRAVLDEEAKRIRECDRHLREHGLAASEVVLPRQTPAEASCPVLENNFSSLSIAPKLRPPEGGTNGSRDVTTSVVTTAGFEGRLPPPSFGIPPPVLSIPPPHFNVPPPNLNIPPPFLNVPAPNVAVPPPNFAAPPSRLAIPPANMNAPLPAYSTPNASLPQWRSNLK</sequence>
<keyword evidence="2" id="KW-1185">Reference proteome</keyword>
<evidence type="ECO:0000313" key="3">
    <source>
        <dbReference type="WBParaSite" id="ALUE_0001589701-mRNA-1"/>
    </source>
</evidence>
<reference evidence="3" key="1">
    <citation type="submission" date="2017-02" db="UniProtKB">
        <authorList>
            <consortium name="WormBaseParasite"/>
        </authorList>
    </citation>
    <scope>IDENTIFICATION</scope>
</reference>
<dbReference type="WBParaSite" id="ALUE_0001589701-mRNA-1">
    <property type="protein sequence ID" value="ALUE_0001589701-mRNA-1"/>
    <property type="gene ID" value="ALUE_0001589701"/>
</dbReference>
<evidence type="ECO:0000313" key="2">
    <source>
        <dbReference type="Proteomes" id="UP000036681"/>
    </source>
</evidence>
<organism evidence="2 3">
    <name type="scientific">Ascaris lumbricoides</name>
    <name type="common">Giant roundworm</name>
    <dbReference type="NCBI Taxonomy" id="6252"/>
    <lineage>
        <taxon>Eukaryota</taxon>
        <taxon>Metazoa</taxon>
        <taxon>Ecdysozoa</taxon>
        <taxon>Nematoda</taxon>
        <taxon>Chromadorea</taxon>
        <taxon>Rhabditida</taxon>
        <taxon>Spirurina</taxon>
        <taxon>Ascaridomorpha</taxon>
        <taxon>Ascaridoidea</taxon>
        <taxon>Ascarididae</taxon>
        <taxon>Ascaris</taxon>
    </lineage>
</organism>
<protein>
    <submittedName>
        <fullName evidence="3">Extensin-like</fullName>
    </submittedName>
</protein>
<proteinExistence type="predicted"/>